<feature type="transmembrane region" description="Helical" evidence="7">
    <location>
        <begin position="69"/>
        <end position="92"/>
    </location>
</feature>
<evidence type="ECO:0000256" key="7">
    <source>
        <dbReference type="SAM" id="Phobius"/>
    </source>
</evidence>
<name>A0A1X2LST8_9MYCO</name>
<feature type="transmembrane region" description="Helical" evidence="7">
    <location>
        <begin position="307"/>
        <end position="328"/>
    </location>
</feature>
<dbReference type="PROSITE" id="PS50850">
    <property type="entry name" value="MFS"/>
    <property type="match status" value="1"/>
</dbReference>
<proteinExistence type="predicted"/>
<dbReference type="STRING" id="1430326.B8W66_15385"/>
<evidence type="ECO:0000256" key="6">
    <source>
        <dbReference type="SAM" id="MobiDB-lite"/>
    </source>
</evidence>
<keyword evidence="2" id="KW-0813">Transport</keyword>
<comment type="subcellular location">
    <subcellularLocation>
        <location evidence="1">Cell membrane</location>
        <topology evidence="1">Multi-pass membrane protein</topology>
    </subcellularLocation>
</comment>
<dbReference type="Pfam" id="PF07690">
    <property type="entry name" value="MFS_1"/>
    <property type="match status" value="1"/>
</dbReference>
<dbReference type="Proteomes" id="UP000193247">
    <property type="component" value="Unassembled WGS sequence"/>
</dbReference>
<feature type="transmembrane region" description="Helical" evidence="7">
    <location>
        <begin position="376"/>
        <end position="395"/>
    </location>
</feature>
<evidence type="ECO:0000256" key="2">
    <source>
        <dbReference type="ARBA" id="ARBA00022448"/>
    </source>
</evidence>
<feature type="domain" description="Major facilitator superfamily (MFS) profile" evidence="8">
    <location>
        <begin position="3"/>
        <end position="439"/>
    </location>
</feature>
<organism evidence="9 10">
    <name type="scientific">Mycobacterium decipiens</name>
    <dbReference type="NCBI Taxonomy" id="1430326"/>
    <lineage>
        <taxon>Bacteria</taxon>
        <taxon>Bacillati</taxon>
        <taxon>Actinomycetota</taxon>
        <taxon>Actinomycetes</taxon>
        <taxon>Mycobacteriales</taxon>
        <taxon>Mycobacteriaceae</taxon>
        <taxon>Mycobacterium</taxon>
    </lineage>
</organism>
<feature type="transmembrane region" description="Helical" evidence="7">
    <location>
        <begin position="415"/>
        <end position="435"/>
    </location>
</feature>
<gene>
    <name evidence="9" type="ORF">B8W66_15385</name>
</gene>
<feature type="transmembrane region" description="Helical" evidence="7">
    <location>
        <begin position="334"/>
        <end position="355"/>
    </location>
</feature>
<dbReference type="InterPro" id="IPR036259">
    <property type="entry name" value="MFS_trans_sf"/>
</dbReference>
<feature type="region of interest" description="Disordered" evidence="6">
    <location>
        <begin position="450"/>
        <end position="471"/>
    </location>
</feature>
<dbReference type="InterPro" id="IPR011701">
    <property type="entry name" value="MFS"/>
</dbReference>
<dbReference type="GO" id="GO:0005886">
    <property type="term" value="C:plasma membrane"/>
    <property type="evidence" value="ECO:0007669"/>
    <property type="project" value="UniProtKB-SubCell"/>
</dbReference>
<evidence type="ECO:0000313" key="9">
    <source>
        <dbReference type="EMBL" id="OSC39877.1"/>
    </source>
</evidence>
<protein>
    <submittedName>
        <fullName evidence="9">MFS transporter</fullName>
    </submittedName>
</protein>
<dbReference type="PANTHER" id="PTHR23505">
    <property type="entry name" value="SPINSTER"/>
    <property type="match status" value="1"/>
</dbReference>
<feature type="compositionally biased region" description="Basic and acidic residues" evidence="6">
    <location>
        <begin position="451"/>
        <end position="460"/>
    </location>
</feature>
<sequence>MRVIAVLAVVVGLESASNGTIGALAVALKQAFRISNMQVGLLVTVSTGIGVVATLVSGTLADRVNRTRVLWITVLIWSVAMGLSGLSVGYGWLLASRVALGIVIAVGGPVVASLIGDYFGQHERGRIYGFVLAGEGICTALGVLVSGWLAAITWRLSFFWLAVAGLLLTIAVARMVPEPPRGGGGIQRGAIQQVGPPRGAAERKVIAQHAEPHPQLVLHESPQHRSLWWVVRYVLSIRTNVVLIVASTFGYFFYTGLGTFAVALLRSRFRISQALAISLIAIIGVGALIGTLSAGRIADSLIGRGYISARMTVAGAAFLGAGAFFVPALLTDSLVVAVAFAFFAAIGLGGVNPPLDAGRLDIMHSRLWGRAEAVRTTLRSGFTAIAPLVFAYVAAKLAPRRGPGHFADEPSGLPQTFLIMLVTMYVAGALILLVARRTYPRDVATAVASERATDQHRQSRGDAAAAVSDGD</sequence>
<evidence type="ECO:0000256" key="4">
    <source>
        <dbReference type="ARBA" id="ARBA00022989"/>
    </source>
</evidence>
<dbReference type="SUPFAM" id="SSF103473">
    <property type="entry name" value="MFS general substrate transporter"/>
    <property type="match status" value="1"/>
</dbReference>
<dbReference type="RefSeq" id="WP_085325899.1">
    <property type="nucleotide sequence ID" value="NZ_NCXP01000019.1"/>
</dbReference>
<keyword evidence="5 7" id="KW-0472">Membrane</keyword>
<feature type="transmembrane region" description="Helical" evidence="7">
    <location>
        <begin position="157"/>
        <end position="176"/>
    </location>
</feature>
<dbReference type="InterPro" id="IPR044770">
    <property type="entry name" value="MFS_spinster-like"/>
</dbReference>
<reference evidence="9 10" key="1">
    <citation type="submission" date="2017-04" db="EMBL/GenBank/DDBJ databases">
        <title>The new phylogeny of genus Mycobacterium.</title>
        <authorList>
            <person name="Tortoli E."/>
            <person name="Trovato A."/>
            <person name="Cirillo D.M."/>
        </authorList>
    </citation>
    <scope>NUCLEOTIDE SEQUENCE [LARGE SCALE GENOMIC DNA]</scope>
    <source>
        <strain evidence="9 10">TBL 1200985</strain>
    </source>
</reference>
<keyword evidence="4 7" id="KW-1133">Transmembrane helix</keyword>
<dbReference type="PANTHER" id="PTHR23505:SF79">
    <property type="entry name" value="PROTEIN SPINSTER"/>
    <property type="match status" value="1"/>
</dbReference>
<evidence type="ECO:0000256" key="5">
    <source>
        <dbReference type="ARBA" id="ARBA00023136"/>
    </source>
</evidence>
<accession>A0A1X2LST8</accession>
<dbReference type="EMBL" id="NCXP01000019">
    <property type="protein sequence ID" value="OSC39877.1"/>
    <property type="molecule type" value="Genomic_DNA"/>
</dbReference>
<evidence type="ECO:0000256" key="1">
    <source>
        <dbReference type="ARBA" id="ARBA00004651"/>
    </source>
</evidence>
<feature type="transmembrane region" description="Helical" evidence="7">
    <location>
        <begin position="37"/>
        <end position="57"/>
    </location>
</feature>
<keyword evidence="3 7" id="KW-0812">Transmembrane</keyword>
<dbReference type="GO" id="GO:0022857">
    <property type="term" value="F:transmembrane transporter activity"/>
    <property type="evidence" value="ECO:0007669"/>
    <property type="project" value="InterPro"/>
</dbReference>
<comment type="caution">
    <text evidence="9">The sequence shown here is derived from an EMBL/GenBank/DDBJ whole genome shotgun (WGS) entry which is preliminary data.</text>
</comment>
<dbReference type="InterPro" id="IPR020846">
    <property type="entry name" value="MFS_dom"/>
</dbReference>
<feature type="transmembrane region" description="Helical" evidence="7">
    <location>
        <begin position="271"/>
        <end position="295"/>
    </location>
</feature>
<feature type="transmembrane region" description="Helical" evidence="7">
    <location>
        <begin position="241"/>
        <end position="265"/>
    </location>
</feature>
<keyword evidence="10" id="KW-1185">Reference proteome</keyword>
<dbReference type="OrthoDB" id="6057322at2"/>
<evidence type="ECO:0000259" key="8">
    <source>
        <dbReference type="PROSITE" id="PS50850"/>
    </source>
</evidence>
<feature type="transmembrane region" description="Helical" evidence="7">
    <location>
        <begin position="98"/>
        <end position="120"/>
    </location>
</feature>
<evidence type="ECO:0000256" key="3">
    <source>
        <dbReference type="ARBA" id="ARBA00022692"/>
    </source>
</evidence>
<dbReference type="AlphaFoldDB" id="A0A1X2LST8"/>
<dbReference type="Gene3D" id="1.20.1250.20">
    <property type="entry name" value="MFS general substrate transporter like domains"/>
    <property type="match status" value="1"/>
</dbReference>
<feature type="transmembrane region" description="Helical" evidence="7">
    <location>
        <begin position="127"/>
        <end position="151"/>
    </location>
</feature>
<evidence type="ECO:0000313" key="10">
    <source>
        <dbReference type="Proteomes" id="UP000193247"/>
    </source>
</evidence>